<dbReference type="InterPro" id="IPR015797">
    <property type="entry name" value="NUDIX_hydrolase-like_dom_sf"/>
</dbReference>
<evidence type="ECO:0000313" key="4">
    <source>
        <dbReference type="EMBL" id="REE08576.1"/>
    </source>
</evidence>
<dbReference type="GO" id="GO:0016787">
    <property type="term" value="F:hydrolase activity"/>
    <property type="evidence" value="ECO:0007669"/>
    <property type="project" value="UniProtKB-KW"/>
</dbReference>
<dbReference type="InterPro" id="IPR020476">
    <property type="entry name" value="Nudix_hydrolase"/>
</dbReference>
<keyword evidence="1 2" id="KW-0378">Hydrolase</keyword>
<dbReference type="SUPFAM" id="SSF55811">
    <property type="entry name" value="Nudix"/>
    <property type="match status" value="1"/>
</dbReference>
<comment type="caution">
    <text evidence="4">The sequence shown here is derived from an EMBL/GenBank/DDBJ whole genome shotgun (WGS) entry which is preliminary data.</text>
</comment>
<evidence type="ECO:0000313" key="5">
    <source>
        <dbReference type="Proteomes" id="UP000256919"/>
    </source>
</evidence>
<dbReference type="Gene3D" id="3.90.79.10">
    <property type="entry name" value="Nucleoside Triphosphate Pyrophosphohydrolase"/>
    <property type="match status" value="1"/>
</dbReference>
<feature type="domain" description="Nudix hydrolase" evidence="3">
    <location>
        <begin position="73"/>
        <end position="199"/>
    </location>
</feature>
<proteinExistence type="inferred from homology"/>
<gene>
    <name evidence="4" type="ORF">DFQ09_10643</name>
</gene>
<protein>
    <submittedName>
        <fullName evidence="4">NUDIX domain-containing protein</fullName>
    </submittedName>
</protein>
<dbReference type="PANTHER" id="PTHR43736">
    <property type="entry name" value="ADP-RIBOSE PYROPHOSPHATASE"/>
    <property type="match status" value="1"/>
</dbReference>
<accession>A0A3D9LPF4</accession>
<dbReference type="PROSITE" id="PS00893">
    <property type="entry name" value="NUDIX_BOX"/>
    <property type="match status" value="1"/>
</dbReference>
<comment type="similarity">
    <text evidence="2">Belongs to the Nudix hydrolase family.</text>
</comment>
<dbReference type="EMBL" id="QREI01000006">
    <property type="protein sequence ID" value="REE08576.1"/>
    <property type="molecule type" value="Genomic_DNA"/>
</dbReference>
<keyword evidence="5" id="KW-1185">Reference proteome</keyword>
<evidence type="ECO:0000256" key="2">
    <source>
        <dbReference type="RuleBase" id="RU003476"/>
    </source>
</evidence>
<dbReference type="Proteomes" id="UP000256919">
    <property type="component" value="Unassembled WGS sequence"/>
</dbReference>
<dbReference type="PANTHER" id="PTHR43736:SF1">
    <property type="entry name" value="DIHYDRONEOPTERIN TRIPHOSPHATE DIPHOSPHATASE"/>
    <property type="match status" value="1"/>
</dbReference>
<reference evidence="4 5" key="1">
    <citation type="submission" date="2018-07" db="EMBL/GenBank/DDBJ databases">
        <title>Genomic Encyclopedia of Type Strains, Phase III (KMG-III): the genomes of soil and plant-associated and newly described type strains.</title>
        <authorList>
            <person name="Whitman W."/>
        </authorList>
    </citation>
    <scope>NUCLEOTIDE SEQUENCE [LARGE SCALE GENOMIC DNA]</scope>
    <source>
        <strain evidence="4 5">CECT 7948</strain>
    </source>
</reference>
<organism evidence="4 5">
    <name type="scientific">Winogradskyella pacifica</name>
    <dbReference type="NCBI Taxonomy" id="664642"/>
    <lineage>
        <taxon>Bacteria</taxon>
        <taxon>Pseudomonadati</taxon>
        <taxon>Bacteroidota</taxon>
        <taxon>Flavobacteriia</taxon>
        <taxon>Flavobacteriales</taxon>
        <taxon>Flavobacteriaceae</taxon>
        <taxon>Winogradskyella</taxon>
    </lineage>
</organism>
<dbReference type="CDD" id="cd03673">
    <property type="entry name" value="NUDIX_Ap6A_hydrolase"/>
    <property type="match status" value="1"/>
</dbReference>
<dbReference type="PROSITE" id="PS51462">
    <property type="entry name" value="NUDIX"/>
    <property type="match status" value="1"/>
</dbReference>
<dbReference type="Pfam" id="PF00293">
    <property type="entry name" value="NUDIX"/>
    <property type="match status" value="1"/>
</dbReference>
<dbReference type="PRINTS" id="PR00502">
    <property type="entry name" value="NUDIXFAMILY"/>
</dbReference>
<dbReference type="InterPro" id="IPR000086">
    <property type="entry name" value="NUDIX_hydrolase_dom"/>
</dbReference>
<dbReference type="InterPro" id="IPR020084">
    <property type="entry name" value="NUDIX_hydrolase_CS"/>
</dbReference>
<dbReference type="AlphaFoldDB" id="A0A3D9LPF4"/>
<sequence length="199" mass="22947">MKQTQAMYTIYVGDKPIILTTEVTKETDFKSFLLKSVNIGKVIKTLNNTDLKAVHLIHKNEDKLLKKFLKLLPNVVAGGGKAYNSKNEILFIFRNDKWDLPKGKAERNESIEETAIREVEEETGVEGLKITKPLPTTYHIFKRNGKHKIKVTYWFEMTTDFEGELFPQENEGITKVEWLDDKASQRALENSYANIRILV</sequence>
<evidence type="ECO:0000256" key="1">
    <source>
        <dbReference type="ARBA" id="ARBA00022801"/>
    </source>
</evidence>
<evidence type="ECO:0000259" key="3">
    <source>
        <dbReference type="PROSITE" id="PS51462"/>
    </source>
</evidence>
<name>A0A3D9LPF4_9FLAO</name>